<organism evidence="1 2">
    <name type="scientific">Verticillium longisporum</name>
    <name type="common">Verticillium dahliae var. longisporum</name>
    <dbReference type="NCBI Taxonomy" id="100787"/>
    <lineage>
        <taxon>Eukaryota</taxon>
        <taxon>Fungi</taxon>
        <taxon>Dikarya</taxon>
        <taxon>Ascomycota</taxon>
        <taxon>Pezizomycotina</taxon>
        <taxon>Sordariomycetes</taxon>
        <taxon>Hypocreomycetidae</taxon>
        <taxon>Glomerellales</taxon>
        <taxon>Plectosphaerellaceae</taxon>
        <taxon>Verticillium</taxon>
    </lineage>
</organism>
<name>A0A0G4MBA1_VERLO</name>
<gene>
    <name evidence="1" type="ORF">BN1708_018769</name>
</gene>
<accession>A0A0G4MBA1</accession>
<dbReference type="EMBL" id="CVQH01021793">
    <property type="protein sequence ID" value="CRK31569.1"/>
    <property type="molecule type" value="Genomic_DNA"/>
</dbReference>
<protein>
    <submittedName>
        <fullName evidence="1">Uncharacterized protein</fullName>
    </submittedName>
</protein>
<evidence type="ECO:0000313" key="2">
    <source>
        <dbReference type="Proteomes" id="UP000044602"/>
    </source>
</evidence>
<keyword evidence="2" id="KW-1185">Reference proteome</keyword>
<evidence type="ECO:0000313" key="1">
    <source>
        <dbReference type="EMBL" id="CRK31569.1"/>
    </source>
</evidence>
<dbReference type="AlphaFoldDB" id="A0A0G4MBA1"/>
<dbReference type="Proteomes" id="UP000044602">
    <property type="component" value="Unassembled WGS sequence"/>
</dbReference>
<sequence>KTLVHVCERGCLGPGCREGHPAQRGPA</sequence>
<feature type="non-terminal residue" evidence="1">
    <location>
        <position position="1"/>
    </location>
</feature>
<proteinExistence type="predicted"/>
<reference evidence="1 2" key="1">
    <citation type="submission" date="2015-05" db="EMBL/GenBank/DDBJ databases">
        <authorList>
            <person name="Wang D.B."/>
            <person name="Wang M."/>
        </authorList>
    </citation>
    <scope>NUCLEOTIDE SEQUENCE [LARGE SCALE GENOMIC DNA]</scope>
    <source>
        <strain evidence="1">VL1</strain>
    </source>
</reference>